<dbReference type="GO" id="GO:0004888">
    <property type="term" value="F:transmembrane signaling receptor activity"/>
    <property type="evidence" value="ECO:0007669"/>
    <property type="project" value="InterPro"/>
</dbReference>
<keyword evidence="7" id="KW-1133">Transmembrane helix</keyword>
<dbReference type="SUPFAM" id="SSF58104">
    <property type="entry name" value="Methyl-accepting chemotaxis protein (MCP) signaling domain"/>
    <property type="match status" value="1"/>
</dbReference>
<evidence type="ECO:0000256" key="6">
    <source>
        <dbReference type="SAM" id="Coils"/>
    </source>
</evidence>
<comment type="similarity">
    <text evidence="4">Belongs to the methyl-accepting chemotaxis (MCP) protein family.</text>
</comment>
<evidence type="ECO:0000256" key="3">
    <source>
        <dbReference type="ARBA" id="ARBA00023224"/>
    </source>
</evidence>
<feature type="domain" description="HAMP" evidence="10">
    <location>
        <begin position="206"/>
        <end position="259"/>
    </location>
</feature>
<dbReference type="PROSITE" id="PS50885">
    <property type="entry name" value="HAMP"/>
    <property type="match status" value="1"/>
</dbReference>
<evidence type="ECO:0000256" key="2">
    <source>
        <dbReference type="ARBA" id="ARBA00022519"/>
    </source>
</evidence>
<evidence type="ECO:0000256" key="1">
    <source>
        <dbReference type="ARBA" id="ARBA00004429"/>
    </source>
</evidence>
<dbReference type="FunFam" id="1.10.287.950:FF:000001">
    <property type="entry name" value="Methyl-accepting chemotaxis sensory transducer"/>
    <property type="match status" value="1"/>
</dbReference>
<organism evidence="11 12">
    <name type="scientific">Pseudoteredinibacter isoporae</name>
    <dbReference type="NCBI Taxonomy" id="570281"/>
    <lineage>
        <taxon>Bacteria</taxon>
        <taxon>Pseudomonadati</taxon>
        <taxon>Pseudomonadota</taxon>
        <taxon>Gammaproteobacteria</taxon>
        <taxon>Cellvibrionales</taxon>
        <taxon>Cellvibrionaceae</taxon>
        <taxon>Pseudoteredinibacter</taxon>
    </lineage>
</organism>
<dbReference type="SMART" id="SM00304">
    <property type="entry name" value="HAMP"/>
    <property type="match status" value="1"/>
</dbReference>
<dbReference type="InterPro" id="IPR004090">
    <property type="entry name" value="Chemotax_Me-accpt_rcpt"/>
</dbReference>
<sequence>MQANPLSLASKIYWALGLIAALLLTANIVVFYYDERSLAEGLVKDNMQTLASNYFDSVNAMMLTGSMANRKIIQDKLLQENDIVEARIIRGDKTREFYGDGFSDQRAIDEFERKALQGIAGFRMNEQGDQHVLEYIMPVKAMENYRGTNCLGCHQAKQGEVLGAVKISYDLGRVDGEIRRSVMLGAGAQLLLIIICFALLSLTFHRLVLRRLNRLKGTIRKVEEDMDLSREIKVHHDDELGAVSKALNAMMSKFKDSFLAVSDASDRLVDSATSLDKISSLTKEAVLSQKRGTDSVASAINELDASAHAVRSNTRDAAEKSEAANNSASESLTLVTKTRQGIFLLRDTVESNAGKIEELGKKTQEVGGVLDVITGIAEQTNLLALNAAIEAARAGPQGKGFAVVADEVRQLATRTRESIDQIQDTIEALQSDAKSAVKSMHDVRHQANEKASDVEAVADLLDGITEQIKVLDGLNIQIASATEQQNQAADEINQNVVSIAQVAEQSSEDAVRGKQISEGLLELAYNLNKLLQQFNLGK</sequence>
<dbReference type="PANTHER" id="PTHR32089:SF112">
    <property type="entry name" value="LYSOZYME-LIKE PROTEIN-RELATED"/>
    <property type="match status" value="1"/>
</dbReference>
<dbReference type="Pfam" id="PF00015">
    <property type="entry name" value="MCPsignal"/>
    <property type="match status" value="1"/>
</dbReference>
<protein>
    <submittedName>
        <fullName evidence="11">Methyl-accepting chemotaxis protein</fullName>
    </submittedName>
</protein>
<feature type="domain" description="T-SNARE coiled-coil homology" evidence="9">
    <location>
        <begin position="451"/>
        <end position="513"/>
    </location>
</feature>
<comment type="subcellular location">
    <subcellularLocation>
        <location evidence="1">Cell inner membrane</location>
        <topology evidence="1">Multi-pass membrane protein</topology>
    </subcellularLocation>
</comment>
<dbReference type="GO" id="GO:0006935">
    <property type="term" value="P:chemotaxis"/>
    <property type="evidence" value="ECO:0007669"/>
    <property type="project" value="InterPro"/>
</dbReference>
<dbReference type="SMART" id="SM00283">
    <property type="entry name" value="MA"/>
    <property type="match status" value="1"/>
</dbReference>
<evidence type="ECO:0000313" key="11">
    <source>
        <dbReference type="EMBL" id="MBB6520538.1"/>
    </source>
</evidence>
<keyword evidence="6" id="KW-0175">Coiled coil</keyword>
<comment type="caution">
    <text evidence="11">The sequence shown here is derived from an EMBL/GenBank/DDBJ whole genome shotgun (WGS) entry which is preliminary data.</text>
</comment>
<dbReference type="AlphaFoldDB" id="A0A7X0JRY4"/>
<dbReference type="InterPro" id="IPR000727">
    <property type="entry name" value="T_SNARE_dom"/>
</dbReference>
<feature type="coiled-coil region" evidence="6">
    <location>
        <begin position="412"/>
        <end position="439"/>
    </location>
</feature>
<evidence type="ECO:0000256" key="4">
    <source>
        <dbReference type="ARBA" id="ARBA00029447"/>
    </source>
</evidence>
<dbReference type="Pfam" id="PF00672">
    <property type="entry name" value="HAMP"/>
    <property type="match status" value="1"/>
</dbReference>
<gene>
    <name evidence="11" type="ORF">HNR48_000816</name>
</gene>
<dbReference type="Proteomes" id="UP000528457">
    <property type="component" value="Unassembled WGS sequence"/>
</dbReference>
<dbReference type="InterPro" id="IPR004089">
    <property type="entry name" value="MCPsignal_dom"/>
</dbReference>
<dbReference type="PRINTS" id="PR00260">
    <property type="entry name" value="CHEMTRNSDUCR"/>
</dbReference>
<dbReference type="GO" id="GO:0007165">
    <property type="term" value="P:signal transduction"/>
    <property type="evidence" value="ECO:0007669"/>
    <property type="project" value="UniProtKB-KW"/>
</dbReference>
<dbReference type="PROSITE" id="PS50111">
    <property type="entry name" value="CHEMOTAXIS_TRANSDUC_2"/>
    <property type="match status" value="1"/>
</dbReference>
<accession>A0A7X0JRY4</accession>
<dbReference type="GO" id="GO:0005886">
    <property type="term" value="C:plasma membrane"/>
    <property type="evidence" value="ECO:0007669"/>
    <property type="project" value="UniProtKB-SubCell"/>
</dbReference>
<name>A0A7X0JRY4_9GAMM</name>
<keyword evidence="12" id="KW-1185">Reference proteome</keyword>
<keyword evidence="2" id="KW-0997">Cell inner membrane</keyword>
<evidence type="ECO:0000256" key="7">
    <source>
        <dbReference type="SAM" id="Phobius"/>
    </source>
</evidence>
<keyword evidence="7" id="KW-0812">Transmembrane</keyword>
<dbReference type="PROSITE" id="PS50192">
    <property type="entry name" value="T_SNARE"/>
    <property type="match status" value="1"/>
</dbReference>
<dbReference type="EMBL" id="JACHHT010000001">
    <property type="protein sequence ID" value="MBB6520538.1"/>
    <property type="molecule type" value="Genomic_DNA"/>
</dbReference>
<keyword evidence="3 5" id="KW-0807">Transducer</keyword>
<feature type="domain" description="Methyl-accepting transducer" evidence="8">
    <location>
        <begin position="264"/>
        <end position="500"/>
    </location>
</feature>
<feature type="transmembrane region" description="Helical" evidence="7">
    <location>
        <begin position="182"/>
        <end position="204"/>
    </location>
</feature>
<dbReference type="FunCoup" id="A0A7X0JRY4">
    <property type="interactions" value="243"/>
</dbReference>
<reference evidence="11 12" key="1">
    <citation type="submission" date="2020-08" db="EMBL/GenBank/DDBJ databases">
        <title>Genomic Encyclopedia of Type Strains, Phase IV (KMG-IV): sequencing the most valuable type-strain genomes for metagenomic binning, comparative biology and taxonomic classification.</title>
        <authorList>
            <person name="Goeker M."/>
        </authorList>
    </citation>
    <scope>NUCLEOTIDE SEQUENCE [LARGE SCALE GENOMIC DNA]</scope>
    <source>
        <strain evidence="11 12">DSM 22368</strain>
    </source>
</reference>
<proteinExistence type="inferred from homology"/>
<evidence type="ECO:0000256" key="5">
    <source>
        <dbReference type="PROSITE-ProRule" id="PRU00284"/>
    </source>
</evidence>
<dbReference type="Gene3D" id="1.10.287.950">
    <property type="entry name" value="Methyl-accepting chemotaxis protein"/>
    <property type="match status" value="1"/>
</dbReference>
<evidence type="ECO:0000313" key="12">
    <source>
        <dbReference type="Proteomes" id="UP000528457"/>
    </source>
</evidence>
<evidence type="ECO:0000259" key="10">
    <source>
        <dbReference type="PROSITE" id="PS50885"/>
    </source>
</evidence>
<dbReference type="InParanoid" id="A0A7X0JRY4"/>
<dbReference type="CDD" id="cd11386">
    <property type="entry name" value="MCP_signal"/>
    <property type="match status" value="1"/>
</dbReference>
<dbReference type="RefSeq" id="WP_166850931.1">
    <property type="nucleotide sequence ID" value="NZ_JAAONY010000001.1"/>
</dbReference>
<dbReference type="Gene3D" id="3.30.450.290">
    <property type="match status" value="1"/>
</dbReference>
<evidence type="ECO:0000259" key="8">
    <source>
        <dbReference type="PROSITE" id="PS50111"/>
    </source>
</evidence>
<evidence type="ECO:0000259" key="9">
    <source>
        <dbReference type="PROSITE" id="PS50192"/>
    </source>
</evidence>
<dbReference type="InterPro" id="IPR003660">
    <property type="entry name" value="HAMP_dom"/>
</dbReference>
<keyword evidence="7" id="KW-0472">Membrane</keyword>
<keyword evidence="2" id="KW-1003">Cell membrane</keyword>
<feature type="transmembrane region" description="Helical" evidence="7">
    <location>
        <begin position="12"/>
        <end position="33"/>
    </location>
</feature>
<dbReference type="PANTHER" id="PTHR32089">
    <property type="entry name" value="METHYL-ACCEPTING CHEMOTAXIS PROTEIN MCPB"/>
    <property type="match status" value="1"/>
</dbReference>